<organism evidence="1 2">
    <name type="scientific">Linum tenue</name>
    <dbReference type="NCBI Taxonomy" id="586396"/>
    <lineage>
        <taxon>Eukaryota</taxon>
        <taxon>Viridiplantae</taxon>
        <taxon>Streptophyta</taxon>
        <taxon>Embryophyta</taxon>
        <taxon>Tracheophyta</taxon>
        <taxon>Spermatophyta</taxon>
        <taxon>Magnoliopsida</taxon>
        <taxon>eudicotyledons</taxon>
        <taxon>Gunneridae</taxon>
        <taxon>Pentapetalae</taxon>
        <taxon>rosids</taxon>
        <taxon>fabids</taxon>
        <taxon>Malpighiales</taxon>
        <taxon>Linaceae</taxon>
        <taxon>Linum</taxon>
    </lineage>
</organism>
<dbReference type="Proteomes" id="UP001154282">
    <property type="component" value="Unassembled WGS sequence"/>
</dbReference>
<proteinExistence type="predicted"/>
<evidence type="ECO:0000313" key="1">
    <source>
        <dbReference type="EMBL" id="CAI0428700.1"/>
    </source>
</evidence>
<protein>
    <submittedName>
        <fullName evidence="1">Uncharacterized protein</fullName>
    </submittedName>
</protein>
<sequence>DPPTAANPKFPLFDDYWKKIRFKYVRESRSYDWDGWNDNRFWLWNCIFWDGWGKRIVGDARLKNEGEKQQQIGLGRDSGGVFSGMV</sequence>
<feature type="non-terminal residue" evidence="1">
    <location>
        <position position="86"/>
    </location>
</feature>
<evidence type="ECO:0000313" key="2">
    <source>
        <dbReference type="Proteomes" id="UP001154282"/>
    </source>
</evidence>
<name>A0AAV0L531_9ROSI</name>
<dbReference type="EMBL" id="CAMGYJ010000006">
    <property type="protein sequence ID" value="CAI0428700.1"/>
    <property type="molecule type" value="Genomic_DNA"/>
</dbReference>
<comment type="caution">
    <text evidence="1">The sequence shown here is derived from an EMBL/GenBank/DDBJ whole genome shotgun (WGS) entry which is preliminary data.</text>
</comment>
<dbReference type="AlphaFoldDB" id="A0AAV0L531"/>
<gene>
    <name evidence="1" type="ORF">LITE_LOCUS21783</name>
</gene>
<reference evidence="1" key="1">
    <citation type="submission" date="2022-08" db="EMBL/GenBank/DDBJ databases">
        <authorList>
            <person name="Gutierrez-Valencia J."/>
        </authorList>
    </citation>
    <scope>NUCLEOTIDE SEQUENCE</scope>
</reference>
<accession>A0AAV0L531</accession>
<feature type="non-terminal residue" evidence="1">
    <location>
        <position position="1"/>
    </location>
</feature>
<keyword evidence="2" id="KW-1185">Reference proteome</keyword>